<accession>A0A1M6B617</accession>
<evidence type="ECO:0000313" key="3">
    <source>
        <dbReference type="Proteomes" id="UP000184292"/>
    </source>
</evidence>
<organism evidence="2 3">
    <name type="scientific">Wenxinia saemankumensis</name>
    <dbReference type="NCBI Taxonomy" id="1447782"/>
    <lineage>
        <taxon>Bacteria</taxon>
        <taxon>Pseudomonadati</taxon>
        <taxon>Pseudomonadota</taxon>
        <taxon>Alphaproteobacteria</taxon>
        <taxon>Rhodobacterales</taxon>
        <taxon>Roseobacteraceae</taxon>
        <taxon>Wenxinia</taxon>
    </lineage>
</organism>
<sequence>MLTKDTLFKPSPQESRAGETDRIARGLIEDETNLRLAKQHRLRAARLEQEAAIAATVQDDPPGKAARRKRTKPRTPHS</sequence>
<proteinExistence type="predicted"/>
<feature type="region of interest" description="Disordered" evidence="1">
    <location>
        <begin position="1"/>
        <end position="22"/>
    </location>
</feature>
<keyword evidence="3" id="KW-1185">Reference proteome</keyword>
<dbReference type="STRING" id="1447782.SAMN05444417_0798"/>
<gene>
    <name evidence="2" type="ORF">SAMN05444417_0798</name>
</gene>
<evidence type="ECO:0000256" key="1">
    <source>
        <dbReference type="SAM" id="MobiDB-lite"/>
    </source>
</evidence>
<dbReference type="AlphaFoldDB" id="A0A1M6B617"/>
<feature type="compositionally biased region" description="Basic residues" evidence="1">
    <location>
        <begin position="65"/>
        <end position="78"/>
    </location>
</feature>
<name>A0A1M6B617_9RHOB</name>
<protein>
    <submittedName>
        <fullName evidence="2">Uncharacterized protein</fullName>
    </submittedName>
</protein>
<reference evidence="2 3" key="1">
    <citation type="submission" date="2016-11" db="EMBL/GenBank/DDBJ databases">
        <authorList>
            <person name="Jaros S."/>
            <person name="Januszkiewicz K."/>
            <person name="Wedrychowicz H."/>
        </authorList>
    </citation>
    <scope>NUCLEOTIDE SEQUENCE [LARGE SCALE GENOMIC DNA]</scope>
    <source>
        <strain evidence="2 3">DSM 100565</strain>
    </source>
</reference>
<evidence type="ECO:0000313" key="2">
    <source>
        <dbReference type="EMBL" id="SHI44155.1"/>
    </source>
</evidence>
<dbReference type="EMBL" id="FQYO01000001">
    <property type="protein sequence ID" value="SHI44155.1"/>
    <property type="molecule type" value="Genomic_DNA"/>
</dbReference>
<feature type="region of interest" description="Disordered" evidence="1">
    <location>
        <begin position="54"/>
        <end position="78"/>
    </location>
</feature>
<dbReference type="Proteomes" id="UP000184292">
    <property type="component" value="Unassembled WGS sequence"/>
</dbReference>